<comment type="caution">
    <text evidence="1">The sequence shown here is derived from an EMBL/GenBank/DDBJ whole genome shotgun (WGS) entry which is preliminary data.</text>
</comment>
<proteinExistence type="predicted"/>
<reference evidence="1 2" key="1">
    <citation type="submission" date="2017-03" db="EMBL/GenBank/DDBJ databases">
        <title>Genome analysis of strain PAMC 26577.</title>
        <authorList>
            <person name="Oh H.-M."/>
            <person name="Yang J.-A."/>
        </authorList>
    </citation>
    <scope>NUCLEOTIDE SEQUENCE [LARGE SCALE GENOMIC DNA]</scope>
    <source>
        <strain evidence="1 2">PAMC 26577</strain>
    </source>
</reference>
<accession>A0A242MRW2</accession>
<organism evidence="1 2">
    <name type="scientific">Caballeronia sordidicola</name>
    <name type="common">Burkholderia sordidicola</name>
    <dbReference type="NCBI Taxonomy" id="196367"/>
    <lineage>
        <taxon>Bacteria</taxon>
        <taxon>Pseudomonadati</taxon>
        <taxon>Pseudomonadota</taxon>
        <taxon>Betaproteobacteria</taxon>
        <taxon>Burkholderiales</taxon>
        <taxon>Burkholderiaceae</taxon>
        <taxon>Caballeronia</taxon>
    </lineage>
</organism>
<dbReference type="AlphaFoldDB" id="A0A242MRW2"/>
<evidence type="ECO:0000313" key="2">
    <source>
        <dbReference type="Proteomes" id="UP000195221"/>
    </source>
</evidence>
<dbReference type="EMBL" id="NBTZ01000071">
    <property type="protein sequence ID" value="OTP73935.1"/>
    <property type="molecule type" value="Genomic_DNA"/>
</dbReference>
<dbReference type="Proteomes" id="UP000195221">
    <property type="component" value="Unassembled WGS sequence"/>
</dbReference>
<protein>
    <submittedName>
        <fullName evidence="1">Uncharacterized protein</fullName>
    </submittedName>
</protein>
<gene>
    <name evidence="1" type="ORF">PAMC26577_17015</name>
</gene>
<name>A0A242MRW2_CABSO</name>
<sequence>MFFFAALASWSTRELPNCASVSRSALPDEFSFILYREIRIGLRGAKLVRDAKRGLL</sequence>
<evidence type="ECO:0000313" key="1">
    <source>
        <dbReference type="EMBL" id="OTP73935.1"/>
    </source>
</evidence>